<comment type="catalytic activity">
    <reaction evidence="1">
        <text>2'-deoxyuridine + phosphate = 2-deoxy-alpha-D-ribose 1-phosphate + uracil</text>
        <dbReference type="Rhea" id="RHEA:22824"/>
        <dbReference type="ChEBI" id="CHEBI:16450"/>
        <dbReference type="ChEBI" id="CHEBI:17568"/>
        <dbReference type="ChEBI" id="CHEBI:43474"/>
        <dbReference type="ChEBI" id="CHEBI:57259"/>
        <dbReference type="EC" id="2.4.2.2"/>
    </reaction>
</comment>
<evidence type="ECO:0000256" key="4">
    <source>
        <dbReference type="ARBA" id="ARBA00006915"/>
    </source>
</evidence>
<comment type="catalytic activity">
    <reaction evidence="11">
        <text>thymidine + phosphate = 2-deoxy-alpha-D-ribose 1-phosphate + thymine</text>
        <dbReference type="Rhea" id="RHEA:16037"/>
        <dbReference type="ChEBI" id="CHEBI:17748"/>
        <dbReference type="ChEBI" id="CHEBI:17821"/>
        <dbReference type="ChEBI" id="CHEBI:43474"/>
        <dbReference type="ChEBI" id="CHEBI:57259"/>
        <dbReference type="EC" id="2.4.2.2"/>
    </reaction>
</comment>
<dbReference type="NCBIfam" id="NF004747">
    <property type="entry name" value="PRK06078.1"/>
    <property type="match status" value="1"/>
</dbReference>
<dbReference type="Gene3D" id="3.40.1030.10">
    <property type="entry name" value="Nucleoside phosphorylase/phosphoribosyltransferase catalytic domain"/>
    <property type="match status" value="1"/>
</dbReference>
<keyword evidence="9 13" id="KW-0808">Transferase</keyword>
<comment type="cofactor">
    <cofactor evidence="2">
        <name>K(+)</name>
        <dbReference type="ChEBI" id="CHEBI:29103"/>
    </cofactor>
</comment>
<dbReference type="Gene3D" id="3.90.1170.30">
    <property type="entry name" value="Pyrimidine nucleoside phosphorylase-like, C-terminal domain"/>
    <property type="match status" value="1"/>
</dbReference>
<evidence type="ECO:0000256" key="1">
    <source>
        <dbReference type="ARBA" id="ARBA00001066"/>
    </source>
</evidence>
<dbReference type="Pfam" id="PF07831">
    <property type="entry name" value="PYNP_C"/>
    <property type="match status" value="1"/>
</dbReference>
<comment type="similarity">
    <text evidence="4">Belongs to the thymidine/pyrimidine-nucleoside phosphorylase family.</text>
</comment>
<gene>
    <name evidence="13" type="ORF">J2S74_003571</name>
</gene>
<dbReference type="InterPro" id="IPR017459">
    <property type="entry name" value="Glycosyl_Trfase_fam3_N_dom"/>
</dbReference>
<evidence type="ECO:0000256" key="8">
    <source>
        <dbReference type="ARBA" id="ARBA00022676"/>
    </source>
</evidence>
<dbReference type="Pfam" id="PF02885">
    <property type="entry name" value="Glycos_trans_3N"/>
    <property type="match status" value="1"/>
</dbReference>
<reference evidence="13 14" key="1">
    <citation type="submission" date="2023-07" db="EMBL/GenBank/DDBJ databases">
        <title>Genomic Encyclopedia of Type Strains, Phase IV (KMG-IV): sequencing the most valuable type-strain genomes for metagenomic binning, comparative biology and taxonomic classification.</title>
        <authorList>
            <person name="Goeker M."/>
        </authorList>
    </citation>
    <scope>NUCLEOTIDE SEQUENCE [LARGE SCALE GENOMIC DNA]</scope>
    <source>
        <strain evidence="13 14">DSM 9768</strain>
    </source>
</reference>
<protein>
    <recommendedName>
        <fullName evidence="7">Pyrimidine-nucleoside phosphorylase</fullName>
        <ecNumber evidence="6">2.4.2.2</ecNumber>
    </recommendedName>
</protein>
<evidence type="ECO:0000256" key="3">
    <source>
        <dbReference type="ARBA" id="ARBA00003877"/>
    </source>
</evidence>
<dbReference type="SMART" id="SM00941">
    <property type="entry name" value="PYNP_C"/>
    <property type="match status" value="1"/>
</dbReference>
<dbReference type="PANTHER" id="PTHR10515">
    <property type="entry name" value="THYMIDINE PHOSPHORYLASE"/>
    <property type="match status" value="1"/>
</dbReference>
<dbReference type="Proteomes" id="UP001230005">
    <property type="component" value="Unassembled WGS sequence"/>
</dbReference>
<dbReference type="Pfam" id="PF00591">
    <property type="entry name" value="Glycos_transf_3"/>
    <property type="match status" value="1"/>
</dbReference>
<dbReference type="InterPro" id="IPR017872">
    <property type="entry name" value="Pyrmidine_PPase_CS"/>
</dbReference>
<dbReference type="GO" id="GO:0016154">
    <property type="term" value="F:pyrimidine-nucleoside phosphorylase activity"/>
    <property type="evidence" value="ECO:0007669"/>
    <property type="project" value="UniProtKB-EC"/>
</dbReference>
<feature type="domain" description="Pyrimidine nucleoside phosphorylase C-terminal" evidence="12">
    <location>
        <begin position="345"/>
        <end position="418"/>
    </location>
</feature>
<dbReference type="SUPFAM" id="SSF47648">
    <property type="entry name" value="Nucleoside phosphorylase/phosphoribosyltransferase N-terminal domain"/>
    <property type="match status" value="1"/>
</dbReference>
<dbReference type="EC" id="2.4.2.2" evidence="6"/>
<dbReference type="InterPro" id="IPR000053">
    <property type="entry name" value="Thymidine/pyrmidine_PPase"/>
</dbReference>
<organism evidence="13 14">
    <name type="scientific">Evansella vedderi</name>
    <dbReference type="NCBI Taxonomy" id="38282"/>
    <lineage>
        <taxon>Bacteria</taxon>
        <taxon>Bacillati</taxon>
        <taxon>Bacillota</taxon>
        <taxon>Bacilli</taxon>
        <taxon>Bacillales</taxon>
        <taxon>Bacillaceae</taxon>
        <taxon>Evansella</taxon>
    </lineage>
</organism>
<evidence type="ECO:0000256" key="2">
    <source>
        <dbReference type="ARBA" id="ARBA00001958"/>
    </source>
</evidence>
<dbReference type="InterPro" id="IPR018090">
    <property type="entry name" value="Pyrmidine_PPas_bac/euk"/>
</dbReference>
<comment type="function">
    <text evidence="3">Catalyzes phosphorolysis of the pyrimidine nucleosides uridine, thymidine and 2'-deoxyuridine with the formation of the corresponding pyrimidine base and ribose-1-phosphate.</text>
</comment>
<dbReference type="SUPFAM" id="SSF54680">
    <property type="entry name" value="Pyrimidine nucleoside phosphorylase C-terminal domain"/>
    <property type="match status" value="1"/>
</dbReference>
<evidence type="ECO:0000256" key="7">
    <source>
        <dbReference type="ARBA" id="ARBA00014680"/>
    </source>
</evidence>
<dbReference type="EMBL" id="JAUSUG010000015">
    <property type="protein sequence ID" value="MDQ0256153.1"/>
    <property type="molecule type" value="Genomic_DNA"/>
</dbReference>
<dbReference type="InterPro" id="IPR036566">
    <property type="entry name" value="PYNP-like_C_sf"/>
</dbReference>
<evidence type="ECO:0000313" key="13">
    <source>
        <dbReference type="EMBL" id="MDQ0256153.1"/>
    </source>
</evidence>
<comment type="caution">
    <text evidence="13">The sequence shown here is derived from an EMBL/GenBank/DDBJ whole genome shotgun (WGS) entry which is preliminary data.</text>
</comment>
<accession>A0ABT9ZY35</accession>
<dbReference type="InterPro" id="IPR036320">
    <property type="entry name" value="Glycosyl_Trfase_fam3_N_dom_sf"/>
</dbReference>
<comment type="subunit">
    <text evidence="5">Homodimer.</text>
</comment>
<keyword evidence="14" id="KW-1185">Reference proteome</keyword>
<evidence type="ECO:0000256" key="5">
    <source>
        <dbReference type="ARBA" id="ARBA00011738"/>
    </source>
</evidence>
<evidence type="ECO:0000256" key="6">
    <source>
        <dbReference type="ARBA" id="ARBA00011889"/>
    </source>
</evidence>
<keyword evidence="8 13" id="KW-0328">Glycosyltransferase</keyword>
<evidence type="ECO:0000256" key="10">
    <source>
        <dbReference type="ARBA" id="ARBA00048453"/>
    </source>
</evidence>
<evidence type="ECO:0000256" key="11">
    <source>
        <dbReference type="ARBA" id="ARBA00048525"/>
    </source>
</evidence>
<dbReference type="NCBIfam" id="NF004490">
    <property type="entry name" value="PRK05820.1"/>
    <property type="match status" value="1"/>
</dbReference>
<sequence length="435" mass="46303">MRMVDLIEKKRNGLSHTKAEIDFIIQGYTRNEIPDYQMSAWAMAVFFQEMNEEERANLTDAIVQSGDVIDLRAIAGIKVDKHSTGGVGDTTTLVLAPLVASVGVPVAKMSGRGLGHTGGTIDKLEAIPGFSVEITNKEFIDLVNKNKVAVIGQTENLTPADKKLYGLRDVTATVNSIPLIASSIMSKKIASGADAIVLDVKTGAGAFMKEFDKAKELAESMVKIGRDLGRETTAIISDMSQPLGFAIGNSLEIAEAIDTLKGKGPEDLTELCLTLGSHMVVLAKKANNLAEAREMLEGAIGSGKALQQFKVFVEAQKGDPSIVDNLNHLPQAKYKVKVEADVSGYVSSIVADKIGTGAMMLGAGRATKTSTIDLAVGIVLHKKIGDAVEKGEALATLHANNENINEIIERVKESYSITNKAEAPRLIYDVIGGGV</sequence>
<dbReference type="PIRSF" id="PIRSF000478">
    <property type="entry name" value="TP_PyNP"/>
    <property type="match status" value="1"/>
</dbReference>
<dbReference type="NCBIfam" id="TIGR02644">
    <property type="entry name" value="Y_phosphoryl"/>
    <property type="match status" value="1"/>
</dbReference>
<evidence type="ECO:0000259" key="12">
    <source>
        <dbReference type="SMART" id="SM00941"/>
    </source>
</evidence>
<comment type="catalytic activity">
    <reaction evidence="10">
        <text>uridine + phosphate = alpha-D-ribose 1-phosphate + uracil</text>
        <dbReference type="Rhea" id="RHEA:24388"/>
        <dbReference type="ChEBI" id="CHEBI:16704"/>
        <dbReference type="ChEBI" id="CHEBI:17568"/>
        <dbReference type="ChEBI" id="CHEBI:43474"/>
        <dbReference type="ChEBI" id="CHEBI:57720"/>
        <dbReference type="EC" id="2.4.2.2"/>
    </reaction>
</comment>
<dbReference type="PANTHER" id="PTHR10515:SF0">
    <property type="entry name" value="THYMIDINE PHOSPHORYLASE"/>
    <property type="match status" value="1"/>
</dbReference>
<dbReference type="PROSITE" id="PS00647">
    <property type="entry name" value="THYMID_PHOSPHORYLASE"/>
    <property type="match status" value="1"/>
</dbReference>
<dbReference type="InterPro" id="IPR013102">
    <property type="entry name" value="PYNP_C"/>
</dbReference>
<evidence type="ECO:0000313" key="14">
    <source>
        <dbReference type="Proteomes" id="UP001230005"/>
    </source>
</evidence>
<dbReference type="InterPro" id="IPR035902">
    <property type="entry name" value="Nuc_phospho_transferase"/>
</dbReference>
<name>A0ABT9ZY35_9BACI</name>
<dbReference type="InterPro" id="IPR000312">
    <property type="entry name" value="Glycosyl_Trfase_fam3"/>
</dbReference>
<evidence type="ECO:0000256" key="9">
    <source>
        <dbReference type="ARBA" id="ARBA00022679"/>
    </source>
</evidence>
<proteinExistence type="inferred from homology"/>
<dbReference type="RefSeq" id="WP_307327852.1">
    <property type="nucleotide sequence ID" value="NZ_JAUSUG010000015.1"/>
</dbReference>
<dbReference type="SUPFAM" id="SSF52418">
    <property type="entry name" value="Nucleoside phosphorylase/phosphoribosyltransferase catalytic domain"/>
    <property type="match status" value="1"/>
</dbReference>
<dbReference type="Gene3D" id="1.20.970.10">
    <property type="entry name" value="Transferase, Pyrimidine Nucleoside Phosphorylase, Chain C"/>
    <property type="match status" value="1"/>
</dbReference>